<protein>
    <submittedName>
        <fullName evidence="2">Uncharacterized protein</fullName>
    </submittedName>
</protein>
<feature type="transmembrane region" description="Helical" evidence="1">
    <location>
        <begin position="64"/>
        <end position="82"/>
    </location>
</feature>
<reference evidence="2" key="3">
    <citation type="submission" date="2023-05" db="EMBL/GenBank/DDBJ databases">
        <authorList>
            <person name="Smith C.H."/>
        </authorList>
    </citation>
    <scope>NUCLEOTIDE SEQUENCE</scope>
    <source>
        <strain evidence="2">CHS0354</strain>
        <tissue evidence="2">Mantle</tissue>
    </source>
</reference>
<reference evidence="2" key="2">
    <citation type="journal article" date="2021" name="Genome Biol. Evol.">
        <title>Developing a high-quality reference genome for a parasitic bivalve with doubly uniparental inheritance (Bivalvia: Unionida).</title>
        <authorList>
            <person name="Smith C.H."/>
        </authorList>
    </citation>
    <scope>NUCLEOTIDE SEQUENCE</scope>
    <source>
        <strain evidence="2">CHS0354</strain>
        <tissue evidence="2">Mantle</tissue>
    </source>
</reference>
<sequence>MTLYCISDFCGKYLTTRKTIFHHPAASTFARTMQMDKKQITFRHAIVKYVPVTIRKFENQEEEIIIIVVVVIIINNIIMKTITRKQ</sequence>
<comment type="caution">
    <text evidence="2">The sequence shown here is derived from an EMBL/GenBank/DDBJ whole genome shotgun (WGS) entry which is preliminary data.</text>
</comment>
<keyword evidence="1" id="KW-0472">Membrane</keyword>
<evidence type="ECO:0000313" key="3">
    <source>
        <dbReference type="Proteomes" id="UP001195483"/>
    </source>
</evidence>
<dbReference type="EMBL" id="JAEAOA010001702">
    <property type="protein sequence ID" value="KAK3586628.1"/>
    <property type="molecule type" value="Genomic_DNA"/>
</dbReference>
<dbReference type="AlphaFoldDB" id="A0AAE0S7V3"/>
<reference evidence="2" key="1">
    <citation type="journal article" date="2021" name="Genome Biol. Evol.">
        <title>A High-Quality Reference Genome for a Parasitic Bivalve with Doubly Uniparental Inheritance (Bivalvia: Unionida).</title>
        <authorList>
            <person name="Smith C.H."/>
        </authorList>
    </citation>
    <scope>NUCLEOTIDE SEQUENCE</scope>
    <source>
        <strain evidence="2">CHS0354</strain>
    </source>
</reference>
<proteinExistence type="predicted"/>
<accession>A0AAE0S7V3</accession>
<gene>
    <name evidence="2" type="ORF">CHS0354_028481</name>
</gene>
<keyword evidence="3" id="KW-1185">Reference proteome</keyword>
<name>A0AAE0S7V3_9BIVA</name>
<evidence type="ECO:0000313" key="2">
    <source>
        <dbReference type="EMBL" id="KAK3586628.1"/>
    </source>
</evidence>
<organism evidence="2 3">
    <name type="scientific">Potamilus streckersoni</name>
    <dbReference type="NCBI Taxonomy" id="2493646"/>
    <lineage>
        <taxon>Eukaryota</taxon>
        <taxon>Metazoa</taxon>
        <taxon>Spiralia</taxon>
        <taxon>Lophotrochozoa</taxon>
        <taxon>Mollusca</taxon>
        <taxon>Bivalvia</taxon>
        <taxon>Autobranchia</taxon>
        <taxon>Heteroconchia</taxon>
        <taxon>Palaeoheterodonta</taxon>
        <taxon>Unionida</taxon>
        <taxon>Unionoidea</taxon>
        <taxon>Unionidae</taxon>
        <taxon>Ambleminae</taxon>
        <taxon>Lampsilini</taxon>
        <taxon>Potamilus</taxon>
    </lineage>
</organism>
<keyword evidence="1" id="KW-0812">Transmembrane</keyword>
<evidence type="ECO:0000256" key="1">
    <source>
        <dbReference type="SAM" id="Phobius"/>
    </source>
</evidence>
<keyword evidence="1" id="KW-1133">Transmembrane helix</keyword>
<dbReference type="Proteomes" id="UP001195483">
    <property type="component" value="Unassembled WGS sequence"/>
</dbReference>